<dbReference type="PANTHER" id="PTHR12532:SF0">
    <property type="entry name" value="TRANSLATIONAL ACTIVATOR OF CYTOCHROME C OXIDASE 1"/>
    <property type="match status" value="1"/>
</dbReference>
<gene>
    <name evidence="6" type="ORF">UU84_C0047G0008</name>
</gene>
<name>A0A0G0XJR8_9BACT</name>
<evidence type="ECO:0000256" key="1">
    <source>
        <dbReference type="ARBA" id="ARBA00008724"/>
    </source>
</evidence>
<evidence type="ECO:0000256" key="2">
    <source>
        <dbReference type="ARBA" id="ARBA00023015"/>
    </source>
</evidence>
<keyword evidence="2" id="KW-0805">Transcription regulation</keyword>
<evidence type="ECO:0000259" key="4">
    <source>
        <dbReference type="Pfam" id="PF01709"/>
    </source>
</evidence>
<dbReference type="PATRIC" id="fig|1619029.3.peg.698"/>
<evidence type="ECO:0000313" key="6">
    <source>
        <dbReference type="EMBL" id="KKS25119.1"/>
    </source>
</evidence>
<dbReference type="InterPro" id="IPR017856">
    <property type="entry name" value="Integrase-like_N"/>
</dbReference>
<dbReference type="Pfam" id="PF01709">
    <property type="entry name" value="Transcrip_reg"/>
    <property type="match status" value="1"/>
</dbReference>
<dbReference type="Proteomes" id="UP000033859">
    <property type="component" value="Unassembled WGS sequence"/>
</dbReference>
<dbReference type="Gene3D" id="3.30.70.980">
    <property type="match status" value="1"/>
</dbReference>
<dbReference type="InterPro" id="IPR026564">
    <property type="entry name" value="Transcrip_reg_TACO1-like_dom3"/>
</dbReference>
<dbReference type="InterPro" id="IPR049083">
    <property type="entry name" value="TACO1_YebC_N"/>
</dbReference>
<dbReference type="AlphaFoldDB" id="A0A0G0XJR8"/>
<evidence type="ECO:0000256" key="3">
    <source>
        <dbReference type="ARBA" id="ARBA00023163"/>
    </source>
</evidence>
<comment type="similarity">
    <text evidence="1">Belongs to the TACO1 family.</text>
</comment>
<feature type="domain" description="TACO1/YebC-like N-terminal" evidence="5">
    <location>
        <begin position="5"/>
        <end position="74"/>
    </location>
</feature>
<protein>
    <recommendedName>
        <fullName evidence="8">Transcriptional regulator</fullName>
    </recommendedName>
</protein>
<evidence type="ECO:0000259" key="5">
    <source>
        <dbReference type="Pfam" id="PF20772"/>
    </source>
</evidence>
<organism evidence="6 7">
    <name type="scientific">Candidatus Yanofskybacteria bacterium GW2011_GWC2_41_9</name>
    <dbReference type="NCBI Taxonomy" id="1619029"/>
    <lineage>
        <taxon>Bacteria</taxon>
        <taxon>Candidatus Yanofskyibacteriota</taxon>
    </lineage>
</organism>
<dbReference type="Pfam" id="PF20772">
    <property type="entry name" value="TACO1_YebC_N"/>
    <property type="match status" value="1"/>
</dbReference>
<dbReference type="GO" id="GO:0005737">
    <property type="term" value="C:cytoplasm"/>
    <property type="evidence" value="ECO:0007669"/>
    <property type="project" value="UniProtKB-ARBA"/>
</dbReference>
<dbReference type="FunFam" id="1.10.10.200:FF:000002">
    <property type="entry name" value="Probable transcriptional regulatory protein CLM62_37755"/>
    <property type="match status" value="1"/>
</dbReference>
<dbReference type="EMBL" id="LCCE01000047">
    <property type="protein sequence ID" value="KKS25119.1"/>
    <property type="molecule type" value="Genomic_DNA"/>
</dbReference>
<dbReference type="SUPFAM" id="SSF75625">
    <property type="entry name" value="YebC-like"/>
    <property type="match status" value="1"/>
</dbReference>
<evidence type="ECO:0000313" key="7">
    <source>
        <dbReference type="Proteomes" id="UP000033859"/>
    </source>
</evidence>
<comment type="caution">
    <text evidence="6">The sequence shown here is derived from an EMBL/GenBank/DDBJ whole genome shotgun (WGS) entry which is preliminary data.</text>
</comment>
<keyword evidence="3" id="KW-0804">Transcription</keyword>
<dbReference type="InterPro" id="IPR002876">
    <property type="entry name" value="Transcrip_reg_TACO1-like"/>
</dbReference>
<dbReference type="InterPro" id="IPR029072">
    <property type="entry name" value="YebC-like"/>
</dbReference>
<proteinExistence type="inferred from homology"/>
<evidence type="ECO:0008006" key="8">
    <source>
        <dbReference type="Google" id="ProtNLM"/>
    </source>
</evidence>
<dbReference type="InterPro" id="IPR048300">
    <property type="entry name" value="TACO1_YebC-like_2nd/3rd_dom"/>
</dbReference>
<sequence length="170" mass="19103">MSGHSKWSQIKHKKGITDKKKSQIFSKLSRLITLAARKGTDPKINSELARAIEHARSFNMPGDNIERAIKKVADKNQAQLEELSVEALGPGGIALQIKAITDNRNRTLSEIRKILSDFEAKMVQPGSIRWLFDQPPVSIENAELQNRIDKLFEALDDQDEVEDIVSNLSE</sequence>
<accession>A0A0G0XJR8</accession>
<feature type="domain" description="TACO1/YebC-like second and third" evidence="4">
    <location>
        <begin position="80"/>
        <end position="134"/>
    </location>
</feature>
<reference evidence="6 7" key="1">
    <citation type="journal article" date="2015" name="Nature">
        <title>rRNA introns, odd ribosomes, and small enigmatic genomes across a large radiation of phyla.</title>
        <authorList>
            <person name="Brown C.T."/>
            <person name="Hug L.A."/>
            <person name="Thomas B.C."/>
            <person name="Sharon I."/>
            <person name="Castelle C.J."/>
            <person name="Singh A."/>
            <person name="Wilkins M.J."/>
            <person name="Williams K.H."/>
            <person name="Banfield J.F."/>
        </authorList>
    </citation>
    <scope>NUCLEOTIDE SEQUENCE [LARGE SCALE GENOMIC DNA]</scope>
</reference>
<dbReference type="Gene3D" id="1.10.10.200">
    <property type="match status" value="1"/>
</dbReference>
<dbReference type="PANTHER" id="PTHR12532">
    <property type="entry name" value="TRANSLATIONAL ACTIVATOR OF CYTOCHROME C OXIDASE 1"/>
    <property type="match status" value="1"/>
</dbReference>